<name>C9YCM3_CURXX</name>
<gene>
    <name evidence="3" type="ORF">Csp_C24520</name>
</gene>
<evidence type="ECO:0000259" key="1">
    <source>
        <dbReference type="Pfam" id="PF10592"/>
    </source>
</evidence>
<dbReference type="Pfam" id="PF10592">
    <property type="entry name" value="AIPR"/>
    <property type="match status" value="1"/>
</dbReference>
<dbReference type="EMBL" id="FN543105">
    <property type="protein sequence ID" value="CBA30632.1"/>
    <property type="molecule type" value="Genomic_DNA"/>
</dbReference>
<protein>
    <recommendedName>
        <fullName evidence="4">AIPR protein</fullName>
    </recommendedName>
</protein>
<feature type="domain" description="Abortive infection phage resistance protein N-terminal" evidence="2">
    <location>
        <begin position="29"/>
        <end position="172"/>
    </location>
</feature>
<accession>C9YCM3</accession>
<organism evidence="3">
    <name type="scientific">Curvibacter symbiont subsp. Hydra magnipapillata</name>
    <dbReference type="NCBI Taxonomy" id="667019"/>
    <lineage>
        <taxon>Bacteria</taxon>
        <taxon>Pseudomonadati</taxon>
        <taxon>Pseudomonadota</taxon>
        <taxon>Betaproteobacteria</taxon>
        <taxon>Burkholderiales</taxon>
        <taxon>Comamonadaceae</taxon>
        <taxon>Curvibacter</taxon>
    </lineage>
</organism>
<reference evidence="3" key="1">
    <citation type="journal article" date="2010" name="Nature">
        <title>The Dynamic genome of Hydra.</title>
        <authorList>
            <person name="Chapman J.A."/>
            <person name="Kirkness E.F."/>
            <person name="Simakov O."/>
            <person name="Hampson S.E."/>
            <person name="Mitros T."/>
            <person name="Weinmaier T."/>
            <person name="Rattei T."/>
            <person name="Balasubramanian P.G."/>
            <person name="Borman J."/>
            <person name="Busam D."/>
            <person name="Disbennett K."/>
            <person name="Pfannkoch C."/>
            <person name="Sumin N."/>
            <person name="Sutton G."/>
            <person name="Viswanathan L."/>
            <person name="Walenz B."/>
            <person name="Goodstein D.M."/>
            <person name="Hellsten U."/>
            <person name="Kawashima T."/>
            <person name="Prochnik S.E."/>
            <person name="Putnam N.H."/>
            <person name="Shu S."/>
            <person name="Blumberg B."/>
            <person name="Dana C.E."/>
            <person name="Gee L."/>
            <person name="Kibler D.F."/>
            <person name="Law L."/>
            <person name="Lindgens D."/>
            <person name="Martinez D.E."/>
            <person name="Peng J."/>
            <person name="Wigge P.A."/>
            <person name="Bertulat B."/>
            <person name="Guder C."/>
            <person name="Nakamura Y."/>
            <person name="Ozbek S."/>
            <person name="Watanabe H."/>
            <person name="Khalturin K."/>
            <person name="Hemmrich G."/>
            <person name="Franke A."/>
            <person name="Augustin R."/>
            <person name="Fraune S."/>
            <person name="Hayakawa E."/>
            <person name="Hayakawa S."/>
            <person name="Hirose M."/>
            <person name="Hwang J."/>
            <person name="Ikeo K."/>
            <person name="Nishimiya-Fujisawa C."/>
            <person name="Ogura A."/>
            <person name="Takahashi T."/>
            <person name="Steinmetz P.R."/>
            <person name="Zhang X."/>
            <person name="Aufschnaiter R."/>
            <person name="Eder M.K."/>
            <person name="Gorny A.K."/>
            <person name="Salvenmoser W."/>
            <person name="Heimberg A.M."/>
            <person name="Wheeler B.M."/>
            <person name="Peterson K.J."/>
            <person name="Boettger A."/>
            <person name="Tischler P."/>
            <person name="Wolf A."/>
            <person name="Gojobori T."/>
            <person name="Remington K.A."/>
            <person name="Strausberg R.L."/>
            <person name="Venter J."/>
            <person name="Technau U."/>
            <person name="Hobmayer B."/>
            <person name="Bosch T.C."/>
            <person name="Holstein T.W."/>
            <person name="Fujisawa T."/>
            <person name="Bode H.R."/>
            <person name="David C.N."/>
            <person name="Rokhsar D.S."/>
            <person name="Steele R.E."/>
        </authorList>
    </citation>
    <scope>NUCLEOTIDE SEQUENCE</scope>
</reference>
<dbReference type="Pfam" id="PF22879">
    <property type="entry name" value="AIPR_N"/>
    <property type="match status" value="1"/>
</dbReference>
<dbReference type="InterPro" id="IPR055101">
    <property type="entry name" value="AIPR_N"/>
</dbReference>
<evidence type="ECO:0000313" key="3">
    <source>
        <dbReference type="EMBL" id="CBA30632.1"/>
    </source>
</evidence>
<proteinExistence type="predicted"/>
<evidence type="ECO:0000259" key="2">
    <source>
        <dbReference type="Pfam" id="PF22879"/>
    </source>
</evidence>
<dbReference type="InterPro" id="IPR018891">
    <property type="entry name" value="AIPR_C"/>
</dbReference>
<dbReference type="AlphaFoldDB" id="C9YCM3"/>
<feature type="domain" description="Abortive phage infection protein C-terminal" evidence="1">
    <location>
        <begin position="234"/>
        <end position="554"/>
    </location>
</feature>
<sequence length="685" mass="76358">MSDSEFLGELLQQVAARSSATSDFSESAFASVVAEALIDSGAVPGFEPAYFVHKGMRVDGYTYTEDEATLDLFQVDFHADTDVHSLTKPDIEGYLKRAETFFERAVESDLAFEVDVGSSIWSLARQLAQMGHSIVRIRLNILSNARQSSSVKSWPKKTKGQREWAVRVWDLVAISRLLSTGEPDPIVIDFVEMFGKGLACLPANTGGAELDSYLAVIPGDWLAKIYDLYGGRLLEQNVRTFLQATRGVNKGIRKTILEEPQMFFAYNNGISATAAKADFQTVGDQVLLNRLEHLQIVNGGQTTASIFNVMKRDKGENLSKVRVQMKLSVVRSDLVDAVVPKISLYANSQNKVNDADFFSNHPFHRRIENFSRNVWAPAAEGTHQMTHWFYERARGQYANASAYLTPAKKKEFEVQNPRKQLIQKTDIAKVLVTTMCMPHVVSQGAQKNFKFFAENVTGQWGEEGVAFGEDWFKSIIGATIMFRTMERLVGQADWYAQGYRANTVTYAIALILYELKSKKMDIDFVKVWNRQATSASLNHALLHVAKQVQSRIISSAEANRVVNVTEWCKREKCWDDLLQSVDASIGNELASDLIDAEEKAGAKRSAKREQRVLNDIEAQTYVVSKGAGYWSNLLKWASDGVIMAPSEIDFLTVAATMTSRRIPSGPQSQKVVAAEKKALVEGFKG</sequence>
<evidence type="ECO:0008006" key="4">
    <source>
        <dbReference type="Google" id="ProtNLM"/>
    </source>
</evidence>